<proteinExistence type="predicted"/>
<evidence type="ECO:0000259" key="2">
    <source>
        <dbReference type="PROSITE" id="PS50206"/>
    </source>
</evidence>
<evidence type="ECO:0000313" key="3">
    <source>
        <dbReference type="EMBL" id="BEQ15718.1"/>
    </source>
</evidence>
<gene>
    <name evidence="3" type="ORF">FAK_27840</name>
</gene>
<dbReference type="KEGG" id="dmp:FAK_27840"/>
<dbReference type="AlphaFoldDB" id="A0AAU9F0W3"/>
<evidence type="ECO:0000313" key="4">
    <source>
        <dbReference type="Proteomes" id="UP001366166"/>
    </source>
</evidence>
<dbReference type="Gene3D" id="3.40.250.10">
    <property type="entry name" value="Rhodanese-like domain"/>
    <property type="match status" value="1"/>
</dbReference>
<dbReference type="CDD" id="cd00158">
    <property type="entry name" value="RHOD"/>
    <property type="match status" value="1"/>
</dbReference>
<evidence type="ECO:0000256" key="1">
    <source>
        <dbReference type="SAM" id="SignalP"/>
    </source>
</evidence>
<sequence>MKKFVVIFMAVAFVAMTAMVAFAADNPLKAGEKAFHSEVVSWIPKDKHVTIVQLHAKWQEVLAGKSKAILLDVRTHPEFDAFHIEGSSHIHAGHMYTIPGKIKDPNAEIWVYCRTQHRASYVAGMLYKYGYKNVYYVDKMKTKDGATVTGGVVGWAAMGYPFVNYFYGQMKITQYMKQGSWSERNCGNYIREFSGQRGEKCGLKVLK</sequence>
<feature type="domain" description="Rhodanese" evidence="2">
    <location>
        <begin position="64"/>
        <end position="164"/>
    </location>
</feature>
<feature type="chain" id="PRO_5043504875" description="Rhodanese domain-containing protein" evidence="1">
    <location>
        <begin position="24"/>
        <end position="207"/>
    </location>
</feature>
<dbReference type="PROSITE" id="PS50206">
    <property type="entry name" value="RHODANESE_3"/>
    <property type="match status" value="1"/>
</dbReference>
<dbReference type="EMBL" id="AP028679">
    <property type="protein sequence ID" value="BEQ15718.1"/>
    <property type="molecule type" value="Genomic_DNA"/>
</dbReference>
<protein>
    <recommendedName>
        <fullName evidence="2">Rhodanese domain-containing protein</fullName>
    </recommendedName>
</protein>
<reference evidence="4" key="1">
    <citation type="journal article" date="2023" name="Arch. Microbiol.">
        <title>Desulfoferula mesophilus gen. nov. sp. nov., a mesophilic sulfate-reducing bacterium isolated from a brackish lake sediment.</title>
        <authorList>
            <person name="Watanabe T."/>
            <person name="Yabe T."/>
            <person name="Tsuji J.M."/>
            <person name="Fukui M."/>
        </authorList>
    </citation>
    <scope>NUCLEOTIDE SEQUENCE [LARGE SCALE GENOMIC DNA]</scope>
    <source>
        <strain evidence="4">12FAK</strain>
    </source>
</reference>
<dbReference type="Proteomes" id="UP001366166">
    <property type="component" value="Chromosome"/>
</dbReference>
<keyword evidence="4" id="KW-1185">Reference proteome</keyword>
<accession>A0AAU9F0W3</accession>
<feature type="signal peptide" evidence="1">
    <location>
        <begin position="1"/>
        <end position="23"/>
    </location>
</feature>
<dbReference type="InterPro" id="IPR001763">
    <property type="entry name" value="Rhodanese-like_dom"/>
</dbReference>
<dbReference type="RefSeq" id="WP_338600531.1">
    <property type="nucleotide sequence ID" value="NZ_AP028679.1"/>
</dbReference>
<dbReference type="Pfam" id="PF00581">
    <property type="entry name" value="Rhodanese"/>
    <property type="match status" value="1"/>
</dbReference>
<dbReference type="SUPFAM" id="SSF52821">
    <property type="entry name" value="Rhodanese/Cell cycle control phosphatase"/>
    <property type="match status" value="1"/>
</dbReference>
<keyword evidence="1" id="KW-0732">Signal</keyword>
<dbReference type="InterPro" id="IPR036873">
    <property type="entry name" value="Rhodanese-like_dom_sf"/>
</dbReference>
<name>A0AAU9F0W3_9BACT</name>
<organism evidence="3 4">
    <name type="scientific">Desulfoferula mesophila</name>
    <dbReference type="NCBI Taxonomy" id="3058419"/>
    <lineage>
        <taxon>Bacteria</taxon>
        <taxon>Pseudomonadati</taxon>
        <taxon>Thermodesulfobacteriota</taxon>
        <taxon>Desulfarculia</taxon>
        <taxon>Desulfarculales</taxon>
        <taxon>Desulfarculaceae</taxon>
        <taxon>Desulfoferula</taxon>
    </lineage>
</organism>
<dbReference type="SMART" id="SM00450">
    <property type="entry name" value="RHOD"/>
    <property type="match status" value="1"/>
</dbReference>